<protein>
    <submittedName>
        <fullName evidence="9">(spotted green pufferfish) hypothetical protein</fullName>
    </submittedName>
</protein>
<dbReference type="InterPro" id="IPR036179">
    <property type="entry name" value="Ig-like_dom_sf"/>
</dbReference>
<keyword evidence="3" id="KW-0677">Repeat</keyword>
<organism evidence="9">
    <name type="scientific">Tetraodon nigroviridis</name>
    <name type="common">Spotted green pufferfish</name>
    <name type="synonym">Chelonodon nigroviridis</name>
    <dbReference type="NCBI Taxonomy" id="99883"/>
    <lineage>
        <taxon>Eukaryota</taxon>
        <taxon>Metazoa</taxon>
        <taxon>Chordata</taxon>
        <taxon>Craniata</taxon>
        <taxon>Vertebrata</taxon>
        <taxon>Euteleostomi</taxon>
        <taxon>Actinopterygii</taxon>
        <taxon>Neopterygii</taxon>
        <taxon>Teleostei</taxon>
        <taxon>Neoteleostei</taxon>
        <taxon>Acanthomorphata</taxon>
        <taxon>Eupercaria</taxon>
        <taxon>Tetraodontiformes</taxon>
        <taxon>Tetradontoidea</taxon>
        <taxon>Tetraodontidae</taxon>
        <taxon>Tetraodon</taxon>
    </lineage>
</organism>
<feature type="region of interest" description="Disordered" evidence="7">
    <location>
        <begin position="108"/>
        <end position="127"/>
    </location>
</feature>
<dbReference type="InterPro" id="IPR051427">
    <property type="entry name" value="Nectin/Nectin-like"/>
</dbReference>
<dbReference type="AlphaFoldDB" id="Q4TIW0"/>
<dbReference type="InterPro" id="IPR007110">
    <property type="entry name" value="Ig-like_dom"/>
</dbReference>
<sequence length="140" mass="14676">DGLNVINGDVDRVKFIGNFDDKDGSLELSRVTLMDEGTYTCLFALSNDDIPQQTVTLHVLVPPLSSIVDDRPVLGDQEVSLASCTAAGAKPPASVSWLLADVPGGLTTTNSSIQHDNGTRHAEPGSSALHPAAVHVESLC</sequence>
<dbReference type="InterPro" id="IPR013783">
    <property type="entry name" value="Ig-like_fold"/>
</dbReference>
<dbReference type="GO" id="GO:0007157">
    <property type="term" value="P:heterophilic cell-cell adhesion via plasma membrane cell adhesion molecules"/>
    <property type="evidence" value="ECO:0007669"/>
    <property type="project" value="TreeGrafter"/>
</dbReference>
<comment type="subcellular location">
    <subcellularLocation>
        <location evidence="1">Membrane</location>
    </subcellularLocation>
</comment>
<gene>
    <name evidence="9" type="ORF">GSTENG00036696001</name>
</gene>
<feature type="non-terminal residue" evidence="9">
    <location>
        <position position="140"/>
    </location>
</feature>
<name>Q4TIW0_TETNG</name>
<evidence type="ECO:0000256" key="1">
    <source>
        <dbReference type="ARBA" id="ARBA00004370"/>
    </source>
</evidence>
<evidence type="ECO:0000256" key="2">
    <source>
        <dbReference type="ARBA" id="ARBA00022729"/>
    </source>
</evidence>
<accession>Q4TIW0</accession>
<dbReference type="PANTHER" id="PTHR23277:SF106">
    <property type="entry name" value="NECTIN-1 ISOFORM X1-RELATED"/>
    <property type="match status" value="1"/>
</dbReference>
<proteinExistence type="predicted"/>
<dbReference type="InterPro" id="IPR013106">
    <property type="entry name" value="Ig_V-set"/>
</dbReference>
<evidence type="ECO:0000256" key="6">
    <source>
        <dbReference type="ARBA" id="ARBA00023180"/>
    </source>
</evidence>
<dbReference type="KEGG" id="tng:GSTEN00036696G001"/>
<dbReference type="Gene3D" id="2.60.40.10">
    <property type="entry name" value="Immunoglobulins"/>
    <property type="match status" value="2"/>
</dbReference>
<evidence type="ECO:0000256" key="5">
    <source>
        <dbReference type="ARBA" id="ARBA00023157"/>
    </source>
</evidence>
<dbReference type="PROSITE" id="PS50835">
    <property type="entry name" value="IG_LIKE"/>
    <property type="match status" value="1"/>
</dbReference>
<evidence type="ECO:0000256" key="3">
    <source>
        <dbReference type="ARBA" id="ARBA00022737"/>
    </source>
</evidence>
<dbReference type="GO" id="GO:0016020">
    <property type="term" value="C:membrane"/>
    <property type="evidence" value="ECO:0007669"/>
    <property type="project" value="UniProtKB-SubCell"/>
</dbReference>
<dbReference type="GO" id="GO:0005912">
    <property type="term" value="C:adherens junction"/>
    <property type="evidence" value="ECO:0007669"/>
    <property type="project" value="TreeGrafter"/>
</dbReference>
<comment type="caution">
    <text evidence="9">The sequence shown here is derived from an EMBL/GenBank/DDBJ whole genome shotgun (WGS) entry which is preliminary data.</text>
</comment>
<feature type="domain" description="Ig-like" evidence="8">
    <location>
        <begin position="62"/>
        <end position="98"/>
    </location>
</feature>
<reference evidence="9" key="1">
    <citation type="journal article" date="2004" name="Nature">
        <title>Genome duplication in the teleost fish Tetraodon nigroviridis reveals the early vertebrate proto-karyotype.</title>
        <authorList>
            <person name="Jaillon O."/>
            <person name="Aury J.-M."/>
            <person name="Brunet F."/>
            <person name="Petit J.-L."/>
            <person name="Stange-Thomann N."/>
            <person name="Mauceli E."/>
            <person name="Bouneau L."/>
            <person name="Fischer C."/>
            <person name="Ozouf-Costaz C."/>
            <person name="Bernot A."/>
            <person name="Nicaud S."/>
            <person name="Jaffe D."/>
            <person name="Fisher S."/>
            <person name="Lutfalla G."/>
            <person name="Dossat C."/>
            <person name="Segurens B."/>
            <person name="Dasilva C."/>
            <person name="Salanoubat M."/>
            <person name="Levy M."/>
            <person name="Boudet N."/>
            <person name="Castellano S."/>
            <person name="Anthouard V."/>
            <person name="Jubin C."/>
            <person name="Castelli V."/>
            <person name="Katinka M."/>
            <person name="Vacherie B."/>
            <person name="Biemont C."/>
            <person name="Skalli Z."/>
            <person name="Cattolico L."/>
            <person name="Poulain J."/>
            <person name="De Berardinis V."/>
            <person name="Cruaud C."/>
            <person name="Duprat S."/>
            <person name="Brottier P."/>
            <person name="Coutanceau J.-P."/>
            <person name="Gouzy J."/>
            <person name="Parra G."/>
            <person name="Lardier G."/>
            <person name="Chapple C."/>
            <person name="McKernan K.J."/>
            <person name="McEwan P."/>
            <person name="Bosak S."/>
            <person name="Kellis M."/>
            <person name="Volff J.-N."/>
            <person name="Guigo R."/>
            <person name="Zody M.C."/>
            <person name="Mesirov J."/>
            <person name="Lindblad-Toh K."/>
            <person name="Birren B."/>
            <person name="Nusbaum C."/>
            <person name="Kahn D."/>
            <person name="Robinson-Rechavi M."/>
            <person name="Laudet V."/>
            <person name="Schachter V."/>
            <person name="Quetier F."/>
            <person name="Saurin W."/>
            <person name="Scarpelli C."/>
            <person name="Wincker P."/>
            <person name="Lander E.S."/>
            <person name="Weissenbach J."/>
            <person name="Roest Crollius H."/>
        </authorList>
    </citation>
    <scope>NUCLEOTIDE SEQUENCE [LARGE SCALE GENOMIC DNA]</scope>
</reference>
<evidence type="ECO:0000256" key="4">
    <source>
        <dbReference type="ARBA" id="ARBA00023136"/>
    </source>
</evidence>
<keyword evidence="5" id="KW-1015">Disulfide bond</keyword>
<keyword evidence="2" id="KW-0732">Signal</keyword>
<keyword evidence="6" id="KW-0325">Glycoprotein</keyword>
<evidence type="ECO:0000259" key="8">
    <source>
        <dbReference type="PROSITE" id="PS50835"/>
    </source>
</evidence>
<dbReference type="SUPFAM" id="SSF48726">
    <property type="entry name" value="Immunoglobulin"/>
    <property type="match status" value="1"/>
</dbReference>
<dbReference type="PANTHER" id="PTHR23277">
    <property type="entry name" value="NECTIN-RELATED"/>
    <property type="match status" value="1"/>
</dbReference>
<keyword evidence="4" id="KW-0472">Membrane</keyword>
<reference evidence="9" key="2">
    <citation type="submission" date="2004-02" db="EMBL/GenBank/DDBJ databases">
        <authorList>
            <consortium name="Genoscope"/>
            <consortium name="Whitehead Institute Centre for Genome Research"/>
        </authorList>
    </citation>
    <scope>NUCLEOTIDE SEQUENCE</scope>
</reference>
<evidence type="ECO:0000313" key="9">
    <source>
        <dbReference type="EMBL" id="CAF87172.1"/>
    </source>
</evidence>
<feature type="non-terminal residue" evidence="9">
    <location>
        <position position="1"/>
    </location>
</feature>
<dbReference type="OrthoDB" id="10006996at2759"/>
<evidence type="ECO:0000256" key="7">
    <source>
        <dbReference type="SAM" id="MobiDB-lite"/>
    </source>
</evidence>
<dbReference type="GO" id="GO:0007156">
    <property type="term" value="P:homophilic cell adhesion via plasma membrane adhesion molecules"/>
    <property type="evidence" value="ECO:0007669"/>
    <property type="project" value="TreeGrafter"/>
</dbReference>
<dbReference type="Pfam" id="PF07686">
    <property type="entry name" value="V-set"/>
    <property type="match status" value="1"/>
</dbReference>
<dbReference type="EMBL" id="CAAE01001616">
    <property type="protein sequence ID" value="CAF87172.1"/>
    <property type="molecule type" value="Genomic_DNA"/>
</dbReference>